<evidence type="ECO:0000256" key="2">
    <source>
        <dbReference type="ARBA" id="ARBA00023204"/>
    </source>
</evidence>
<dbReference type="PANTHER" id="PTHR12486:SF4">
    <property type="entry name" value="APRATAXIN"/>
    <property type="match status" value="1"/>
</dbReference>
<dbReference type="GO" id="GO:0033699">
    <property type="term" value="F:DNA 5'-adenosine monophosphate hydrolase activity"/>
    <property type="evidence" value="ECO:0007669"/>
    <property type="project" value="TreeGrafter"/>
</dbReference>
<dbReference type="EMBL" id="CH940650">
    <property type="protein sequence ID" value="EDW68113.2"/>
    <property type="molecule type" value="Genomic_DNA"/>
</dbReference>
<dbReference type="InterPro" id="IPR032566">
    <property type="entry name" value="Znf-C2HE"/>
</dbReference>
<keyword evidence="1" id="KW-0227">DNA damage</keyword>
<dbReference type="PANTHER" id="PTHR12486">
    <property type="entry name" value="APRATAXIN-RELATED"/>
    <property type="match status" value="1"/>
</dbReference>
<dbReference type="AlphaFoldDB" id="B4LZ10"/>
<keyword evidence="6" id="KW-1185">Reference proteome</keyword>
<dbReference type="Pfam" id="PF11969">
    <property type="entry name" value="DcpS_C"/>
    <property type="match status" value="1"/>
</dbReference>
<evidence type="ECO:0000313" key="6">
    <source>
        <dbReference type="Proteomes" id="UP000008792"/>
    </source>
</evidence>
<dbReference type="Pfam" id="PF16278">
    <property type="entry name" value="zf-C2HE"/>
    <property type="match status" value="1"/>
</dbReference>
<proteinExistence type="predicted"/>
<dbReference type="HOGENOM" id="CLU_635051_0_0_1"/>
<dbReference type="KEGG" id="dvi:6630344"/>
<dbReference type="Gene3D" id="3.30.428.10">
    <property type="entry name" value="HIT-like"/>
    <property type="match status" value="1"/>
</dbReference>
<accession>B4LZ10</accession>
<dbReference type="Proteomes" id="UP000008792">
    <property type="component" value="Unassembled WGS sequence"/>
</dbReference>
<sequence>MRKREEAARDNLTYQMQQGKAQLIETDLATVMKDAYPKAQYHFLVVPKEDISNVCALTREHLPLLDHMMELATQIIEQQKYVPSSYFLVGFKIDPFRNRIAMHVISNDFYSESMRRIQHWNSFNTDVFITYQAVYALLRVQGSIEPMSPERAKALRKTMPLRCNQCDFESQSLVALKTHLFEHWKKREVELKIKQQVDNITRMLDEAKLEVNPKQEPVDAPPQAINKSTSQINKDSRSPGLQPSYSKGATSSKPETKIQNWRQNMGQQPAPNSNNHQNAHYKKGGGGPYHTQQDYINFIPGQNANSKCQPPEFRQFNQQTANGPRPNYNPRMNFQNSGFKRHPNGQDPRFNINRPNFSKVNSNNIVPHNGQTRPRFNIEQGSSGRGYPAARHNQTQNNFGSGPSNHPSSVMQVRPSFNPKPQHNQAQSTDKSKPMGLEYATKSSNVE</sequence>
<feature type="compositionally biased region" description="Polar residues" evidence="3">
    <location>
        <begin position="392"/>
        <end position="411"/>
    </location>
</feature>
<dbReference type="STRING" id="7244.B4LZ10"/>
<feature type="compositionally biased region" description="Polar residues" evidence="3">
    <location>
        <begin position="353"/>
        <end position="382"/>
    </location>
</feature>
<dbReference type="GO" id="GO:0005634">
    <property type="term" value="C:nucleus"/>
    <property type="evidence" value="ECO:0007669"/>
    <property type="project" value="TreeGrafter"/>
</dbReference>
<dbReference type="FunFam" id="3.30.428.10:FF:000004">
    <property type="entry name" value="aprataxin isoform X2"/>
    <property type="match status" value="1"/>
</dbReference>
<dbReference type="OrthoDB" id="3512845at2759"/>
<dbReference type="GO" id="GO:0003725">
    <property type="term" value="F:double-stranded RNA binding"/>
    <property type="evidence" value="ECO:0007669"/>
    <property type="project" value="TreeGrafter"/>
</dbReference>
<protein>
    <recommendedName>
        <fullName evidence="4">Aprataxin C2HE/C2H2/C2HC zinc finger domain-containing protein</fullName>
    </recommendedName>
</protein>
<dbReference type="InterPro" id="IPR036265">
    <property type="entry name" value="HIT-like_sf"/>
</dbReference>
<dbReference type="SUPFAM" id="SSF54197">
    <property type="entry name" value="HIT-like"/>
    <property type="match status" value="1"/>
</dbReference>
<keyword evidence="2" id="KW-0234">DNA repair</keyword>
<evidence type="ECO:0000313" key="5">
    <source>
        <dbReference type="EMBL" id="EDW68113.2"/>
    </source>
</evidence>
<organism evidence="5 6">
    <name type="scientific">Drosophila virilis</name>
    <name type="common">Fruit fly</name>
    <dbReference type="NCBI Taxonomy" id="7244"/>
    <lineage>
        <taxon>Eukaryota</taxon>
        <taxon>Metazoa</taxon>
        <taxon>Ecdysozoa</taxon>
        <taxon>Arthropoda</taxon>
        <taxon>Hexapoda</taxon>
        <taxon>Insecta</taxon>
        <taxon>Pterygota</taxon>
        <taxon>Neoptera</taxon>
        <taxon>Endopterygota</taxon>
        <taxon>Diptera</taxon>
        <taxon>Brachycera</taxon>
        <taxon>Muscomorpha</taxon>
        <taxon>Ephydroidea</taxon>
        <taxon>Drosophilidae</taxon>
        <taxon>Drosophila</taxon>
    </lineage>
</organism>
<evidence type="ECO:0000256" key="1">
    <source>
        <dbReference type="ARBA" id="ARBA00022763"/>
    </source>
</evidence>
<dbReference type="eggNOG" id="KOG0562">
    <property type="taxonomic scope" value="Eukaryota"/>
</dbReference>
<dbReference type="GO" id="GO:0003697">
    <property type="term" value="F:single-stranded DNA binding"/>
    <property type="evidence" value="ECO:0007669"/>
    <property type="project" value="TreeGrafter"/>
</dbReference>
<name>B4LZ10_DROVI</name>
<evidence type="ECO:0000259" key="4">
    <source>
        <dbReference type="Pfam" id="PF16278"/>
    </source>
</evidence>
<feature type="compositionally biased region" description="Polar residues" evidence="3">
    <location>
        <begin position="225"/>
        <end position="278"/>
    </location>
</feature>
<feature type="compositionally biased region" description="Polar residues" evidence="3">
    <location>
        <begin position="419"/>
        <end position="429"/>
    </location>
</feature>
<reference evidence="5 6" key="1">
    <citation type="journal article" date="2007" name="Nature">
        <title>Evolution of genes and genomes on the Drosophila phylogeny.</title>
        <authorList>
            <consortium name="Drosophila 12 Genomes Consortium"/>
            <person name="Clark A.G."/>
            <person name="Eisen M.B."/>
            <person name="Smith D.R."/>
            <person name="Bergman C.M."/>
            <person name="Oliver B."/>
            <person name="Markow T.A."/>
            <person name="Kaufman T.C."/>
            <person name="Kellis M."/>
            <person name="Gelbart W."/>
            <person name="Iyer V.N."/>
            <person name="Pollard D.A."/>
            <person name="Sackton T.B."/>
            <person name="Larracuente A.M."/>
            <person name="Singh N.D."/>
            <person name="Abad J.P."/>
            <person name="Abt D.N."/>
            <person name="Adryan B."/>
            <person name="Aguade M."/>
            <person name="Akashi H."/>
            <person name="Anderson W.W."/>
            <person name="Aquadro C.F."/>
            <person name="Ardell D.H."/>
            <person name="Arguello R."/>
            <person name="Artieri C.G."/>
            <person name="Barbash D.A."/>
            <person name="Barker D."/>
            <person name="Barsanti P."/>
            <person name="Batterham P."/>
            <person name="Batzoglou S."/>
            <person name="Begun D."/>
            <person name="Bhutkar A."/>
            <person name="Blanco E."/>
            <person name="Bosak S.A."/>
            <person name="Bradley R.K."/>
            <person name="Brand A.D."/>
            <person name="Brent M.R."/>
            <person name="Brooks A.N."/>
            <person name="Brown R.H."/>
            <person name="Butlin R.K."/>
            <person name="Caggese C."/>
            <person name="Calvi B.R."/>
            <person name="Bernardo de Carvalho A."/>
            <person name="Caspi A."/>
            <person name="Castrezana S."/>
            <person name="Celniker S.E."/>
            <person name="Chang J.L."/>
            <person name="Chapple C."/>
            <person name="Chatterji S."/>
            <person name="Chinwalla A."/>
            <person name="Civetta A."/>
            <person name="Clifton S.W."/>
            <person name="Comeron J.M."/>
            <person name="Costello J.C."/>
            <person name="Coyne J.A."/>
            <person name="Daub J."/>
            <person name="David R.G."/>
            <person name="Delcher A.L."/>
            <person name="Delehaunty K."/>
            <person name="Do C.B."/>
            <person name="Ebling H."/>
            <person name="Edwards K."/>
            <person name="Eickbush T."/>
            <person name="Evans J.D."/>
            <person name="Filipski A."/>
            <person name="Findeiss S."/>
            <person name="Freyhult E."/>
            <person name="Fulton L."/>
            <person name="Fulton R."/>
            <person name="Garcia A.C."/>
            <person name="Gardiner A."/>
            <person name="Garfield D.A."/>
            <person name="Garvin B.E."/>
            <person name="Gibson G."/>
            <person name="Gilbert D."/>
            <person name="Gnerre S."/>
            <person name="Godfrey J."/>
            <person name="Good R."/>
            <person name="Gotea V."/>
            <person name="Gravely B."/>
            <person name="Greenberg A.J."/>
            <person name="Griffiths-Jones S."/>
            <person name="Gross S."/>
            <person name="Guigo R."/>
            <person name="Gustafson E.A."/>
            <person name="Haerty W."/>
            <person name="Hahn M.W."/>
            <person name="Halligan D.L."/>
            <person name="Halpern A.L."/>
            <person name="Halter G.M."/>
            <person name="Han M.V."/>
            <person name="Heger A."/>
            <person name="Hillier L."/>
            <person name="Hinrichs A.S."/>
            <person name="Holmes I."/>
            <person name="Hoskins R.A."/>
            <person name="Hubisz M.J."/>
            <person name="Hultmark D."/>
            <person name="Huntley M.A."/>
            <person name="Jaffe D.B."/>
            <person name="Jagadeeshan S."/>
            <person name="Jeck W.R."/>
            <person name="Johnson J."/>
            <person name="Jones C.D."/>
            <person name="Jordan W.C."/>
            <person name="Karpen G.H."/>
            <person name="Kataoka E."/>
            <person name="Keightley P.D."/>
            <person name="Kheradpour P."/>
            <person name="Kirkness E.F."/>
            <person name="Koerich L.B."/>
            <person name="Kristiansen K."/>
            <person name="Kudrna D."/>
            <person name="Kulathinal R.J."/>
            <person name="Kumar S."/>
            <person name="Kwok R."/>
            <person name="Lander E."/>
            <person name="Langley C.H."/>
            <person name="Lapoint R."/>
            <person name="Lazzaro B.P."/>
            <person name="Lee S.J."/>
            <person name="Levesque L."/>
            <person name="Li R."/>
            <person name="Lin C.F."/>
            <person name="Lin M.F."/>
            <person name="Lindblad-Toh K."/>
            <person name="Llopart A."/>
            <person name="Long M."/>
            <person name="Low L."/>
            <person name="Lozovsky E."/>
            <person name="Lu J."/>
            <person name="Luo M."/>
            <person name="Machado C.A."/>
            <person name="Makalowski W."/>
            <person name="Marzo M."/>
            <person name="Matsuda M."/>
            <person name="Matzkin L."/>
            <person name="McAllister B."/>
            <person name="McBride C.S."/>
            <person name="McKernan B."/>
            <person name="McKernan K."/>
            <person name="Mendez-Lago M."/>
            <person name="Minx P."/>
            <person name="Mollenhauer M.U."/>
            <person name="Montooth K."/>
            <person name="Mount S.M."/>
            <person name="Mu X."/>
            <person name="Myers E."/>
            <person name="Negre B."/>
            <person name="Newfeld S."/>
            <person name="Nielsen R."/>
            <person name="Noor M.A."/>
            <person name="O'Grady P."/>
            <person name="Pachter L."/>
            <person name="Papaceit M."/>
            <person name="Parisi M.J."/>
            <person name="Parisi M."/>
            <person name="Parts L."/>
            <person name="Pedersen J.S."/>
            <person name="Pesole G."/>
            <person name="Phillippy A.M."/>
            <person name="Ponting C.P."/>
            <person name="Pop M."/>
            <person name="Porcelli D."/>
            <person name="Powell J.R."/>
            <person name="Prohaska S."/>
            <person name="Pruitt K."/>
            <person name="Puig M."/>
            <person name="Quesneville H."/>
            <person name="Ram K.R."/>
            <person name="Rand D."/>
            <person name="Rasmussen M.D."/>
            <person name="Reed L.K."/>
            <person name="Reenan R."/>
            <person name="Reily A."/>
            <person name="Remington K.A."/>
            <person name="Rieger T.T."/>
            <person name="Ritchie M.G."/>
            <person name="Robin C."/>
            <person name="Rogers Y.H."/>
            <person name="Rohde C."/>
            <person name="Rozas J."/>
            <person name="Rubenfield M.J."/>
            <person name="Ruiz A."/>
            <person name="Russo S."/>
            <person name="Salzberg S.L."/>
            <person name="Sanchez-Gracia A."/>
            <person name="Saranga D.J."/>
            <person name="Sato H."/>
            <person name="Schaeffer S.W."/>
            <person name="Schatz M.C."/>
            <person name="Schlenke T."/>
            <person name="Schwartz R."/>
            <person name="Segarra C."/>
            <person name="Singh R.S."/>
            <person name="Sirot L."/>
            <person name="Sirota M."/>
            <person name="Sisneros N.B."/>
            <person name="Smith C.D."/>
            <person name="Smith T.F."/>
            <person name="Spieth J."/>
            <person name="Stage D.E."/>
            <person name="Stark A."/>
            <person name="Stephan W."/>
            <person name="Strausberg R.L."/>
            <person name="Strempel S."/>
            <person name="Sturgill D."/>
            <person name="Sutton G."/>
            <person name="Sutton G.G."/>
            <person name="Tao W."/>
            <person name="Teichmann S."/>
            <person name="Tobari Y.N."/>
            <person name="Tomimura Y."/>
            <person name="Tsolas J.M."/>
            <person name="Valente V.L."/>
            <person name="Venter E."/>
            <person name="Venter J.C."/>
            <person name="Vicario S."/>
            <person name="Vieira F.G."/>
            <person name="Vilella A.J."/>
            <person name="Villasante A."/>
            <person name="Walenz B."/>
            <person name="Wang J."/>
            <person name="Wasserman M."/>
            <person name="Watts T."/>
            <person name="Wilson D."/>
            <person name="Wilson R.K."/>
            <person name="Wing R.A."/>
            <person name="Wolfner M.F."/>
            <person name="Wong A."/>
            <person name="Wong G.K."/>
            <person name="Wu C.I."/>
            <person name="Wu G."/>
            <person name="Yamamoto D."/>
            <person name="Yang H.P."/>
            <person name="Yang S.P."/>
            <person name="Yorke J.A."/>
            <person name="Yoshida K."/>
            <person name="Zdobnov E."/>
            <person name="Zhang P."/>
            <person name="Zhang Y."/>
            <person name="Zimin A.V."/>
            <person name="Baldwin J."/>
            <person name="Abdouelleil A."/>
            <person name="Abdulkadir J."/>
            <person name="Abebe A."/>
            <person name="Abera B."/>
            <person name="Abreu J."/>
            <person name="Acer S.C."/>
            <person name="Aftuck L."/>
            <person name="Alexander A."/>
            <person name="An P."/>
            <person name="Anderson E."/>
            <person name="Anderson S."/>
            <person name="Arachi H."/>
            <person name="Azer M."/>
            <person name="Bachantsang P."/>
            <person name="Barry A."/>
            <person name="Bayul T."/>
            <person name="Berlin A."/>
            <person name="Bessette D."/>
            <person name="Bloom T."/>
            <person name="Blye J."/>
            <person name="Boguslavskiy L."/>
            <person name="Bonnet C."/>
            <person name="Boukhgalter B."/>
            <person name="Bourzgui I."/>
            <person name="Brown A."/>
            <person name="Cahill P."/>
            <person name="Channer S."/>
            <person name="Cheshatsang Y."/>
            <person name="Chuda L."/>
            <person name="Citroen M."/>
            <person name="Collymore A."/>
            <person name="Cooke P."/>
            <person name="Costello M."/>
            <person name="D'Aco K."/>
            <person name="Daza R."/>
            <person name="De Haan G."/>
            <person name="DeGray S."/>
            <person name="DeMaso C."/>
            <person name="Dhargay N."/>
            <person name="Dooley K."/>
            <person name="Dooley E."/>
            <person name="Doricent M."/>
            <person name="Dorje P."/>
            <person name="Dorjee K."/>
            <person name="Dupes A."/>
            <person name="Elong R."/>
            <person name="Falk J."/>
            <person name="Farina A."/>
            <person name="Faro S."/>
            <person name="Ferguson D."/>
            <person name="Fisher S."/>
            <person name="Foley C.D."/>
            <person name="Franke A."/>
            <person name="Friedrich D."/>
            <person name="Gadbois L."/>
            <person name="Gearin G."/>
            <person name="Gearin C.R."/>
            <person name="Giannoukos G."/>
            <person name="Goode T."/>
            <person name="Graham J."/>
            <person name="Grandbois E."/>
            <person name="Grewal S."/>
            <person name="Gyaltsen K."/>
            <person name="Hafez N."/>
            <person name="Hagos B."/>
            <person name="Hall J."/>
            <person name="Henson C."/>
            <person name="Hollinger A."/>
            <person name="Honan T."/>
            <person name="Huard M.D."/>
            <person name="Hughes L."/>
            <person name="Hurhula B."/>
            <person name="Husby M.E."/>
            <person name="Kamat A."/>
            <person name="Kanga B."/>
            <person name="Kashin S."/>
            <person name="Khazanovich D."/>
            <person name="Kisner P."/>
            <person name="Lance K."/>
            <person name="Lara M."/>
            <person name="Lee W."/>
            <person name="Lennon N."/>
            <person name="Letendre F."/>
            <person name="LeVine R."/>
            <person name="Lipovsky A."/>
            <person name="Liu X."/>
            <person name="Liu J."/>
            <person name="Liu S."/>
            <person name="Lokyitsang T."/>
            <person name="Lokyitsang Y."/>
            <person name="Lubonja R."/>
            <person name="Lui A."/>
            <person name="MacDonald P."/>
            <person name="Magnisalis V."/>
            <person name="Maru K."/>
            <person name="Matthews C."/>
            <person name="McCusker W."/>
            <person name="McDonough S."/>
            <person name="Mehta T."/>
            <person name="Meldrim J."/>
            <person name="Meneus L."/>
            <person name="Mihai O."/>
            <person name="Mihalev A."/>
            <person name="Mihova T."/>
            <person name="Mittelman R."/>
            <person name="Mlenga V."/>
            <person name="Montmayeur A."/>
            <person name="Mulrain L."/>
            <person name="Navidi A."/>
            <person name="Naylor J."/>
            <person name="Negash T."/>
            <person name="Nguyen T."/>
            <person name="Nguyen N."/>
            <person name="Nicol R."/>
            <person name="Norbu C."/>
            <person name="Norbu N."/>
            <person name="Novod N."/>
            <person name="O'Neill B."/>
            <person name="Osman S."/>
            <person name="Markiewicz E."/>
            <person name="Oyono O.L."/>
            <person name="Patti C."/>
            <person name="Phunkhang P."/>
            <person name="Pierre F."/>
            <person name="Priest M."/>
            <person name="Raghuraman S."/>
            <person name="Rege F."/>
            <person name="Reyes R."/>
            <person name="Rise C."/>
            <person name="Rogov P."/>
            <person name="Ross K."/>
            <person name="Ryan E."/>
            <person name="Settipalli S."/>
            <person name="Shea T."/>
            <person name="Sherpa N."/>
            <person name="Shi L."/>
            <person name="Shih D."/>
            <person name="Sparrow T."/>
            <person name="Spaulding J."/>
            <person name="Stalker J."/>
            <person name="Stange-Thomann N."/>
            <person name="Stavropoulos S."/>
            <person name="Stone C."/>
            <person name="Strader C."/>
            <person name="Tesfaye S."/>
            <person name="Thomson T."/>
            <person name="Thoulutsang Y."/>
            <person name="Thoulutsang D."/>
            <person name="Topham K."/>
            <person name="Topping I."/>
            <person name="Tsamla T."/>
            <person name="Vassiliev H."/>
            <person name="Vo A."/>
            <person name="Wangchuk T."/>
            <person name="Wangdi T."/>
            <person name="Weiand M."/>
            <person name="Wilkinson J."/>
            <person name="Wilson A."/>
            <person name="Yadav S."/>
            <person name="Young G."/>
            <person name="Yu Q."/>
            <person name="Zembek L."/>
            <person name="Zhong D."/>
            <person name="Zimmer A."/>
            <person name="Zwirko Z."/>
            <person name="Jaffe D.B."/>
            <person name="Alvarez P."/>
            <person name="Brockman W."/>
            <person name="Butler J."/>
            <person name="Chin C."/>
            <person name="Gnerre S."/>
            <person name="Grabherr M."/>
            <person name="Kleber M."/>
            <person name="Mauceli E."/>
            <person name="MacCallum I."/>
        </authorList>
    </citation>
    <scope>NUCLEOTIDE SEQUENCE [LARGE SCALE GENOMIC DNA]</scope>
    <source>
        <strain evidence="6">Tucson 15010-1051.87</strain>
    </source>
</reference>
<evidence type="ECO:0000256" key="3">
    <source>
        <dbReference type="SAM" id="MobiDB-lite"/>
    </source>
</evidence>
<feature type="region of interest" description="Disordered" evidence="3">
    <location>
        <begin position="316"/>
        <end position="447"/>
    </location>
</feature>
<dbReference type="GO" id="GO:1990165">
    <property type="term" value="F:single-strand break-containing DNA binding"/>
    <property type="evidence" value="ECO:0007669"/>
    <property type="project" value="TreeGrafter"/>
</dbReference>
<feature type="region of interest" description="Disordered" evidence="3">
    <location>
        <begin position="211"/>
        <end position="294"/>
    </location>
</feature>
<dbReference type="GO" id="GO:0030983">
    <property type="term" value="F:mismatched DNA binding"/>
    <property type="evidence" value="ECO:0007669"/>
    <property type="project" value="TreeGrafter"/>
</dbReference>
<feature type="domain" description="Aprataxin C2HE/C2H2/C2HC zinc finger" evidence="4">
    <location>
        <begin position="124"/>
        <end position="186"/>
    </location>
</feature>
<dbReference type="GO" id="GO:0000012">
    <property type="term" value="P:single strand break repair"/>
    <property type="evidence" value="ECO:0007669"/>
    <property type="project" value="TreeGrafter"/>
</dbReference>
<gene>
    <name evidence="5" type="primary">Dvir\GJ22722</name>
    <name evidence="5" type="ORF">Dvir_GJ22722</name>
</gene>
<dbReference type="InParanoid" id="B4LZ10"/>